<dbReference type="AlphaFoldDB" id="A0A5E4LPJ6"/>
<keyword evidence="1" id="KW-0812">Transmembrane</keyword>
<name>A0A5E4LPJ6_9ARCH</name>
<keyword evidence="1" id="KW-1133">Transmembrane helix</keyword>
<dbReference type="EMBL" id="CABMJJ010000009">
    <property type="protein sequence ID" value="VVC03950.1"/>
    <property type="molecule type" value="Genomic_DNA"/>
</dbReference>
<dbReference type="Proteomes" id="UP000789941">
    <property type="component" value="Unassembled WGS sequence"/>
</dbReference>
<accession>A0A5E4LPJ6</accession>
<evidence type="ECO:0000313" key="2">
    <source>
        <dbReference type="EMBL" id="VVC03950.1"/>
    </source>
</evidence>
<keyword evidence="1" id="KW-0472">Membrane</keyword>
<reference evidence="2 3" key="1">
    <citation type="submission" date="2019-08" db="EMBL/GenBank/DDBJ databases">
        <authorList>
            <person name="Vazquez-Campos X."/>
        </authorList>
    </citation>
    <scope>NUCLEOTIDE SEQUENCE [LARGE SCALE GENOMIC DNA]</scope>
    <source>
        <strain evidence="2">LFW-283_2</strain>
    </source>
</reference>
<evidence type="ECO:0000256" key="1">
    <source>
        <dbReference type="SAM" id="Phobius"/>
    </source>
</evidence>
<gene>
    <name evidence="2" type="ORF">LFW2832_00627</name>
</gene>
<comment type="caution">
    <text evidence="2">The sequence shown here is derived from an EMBL/GenBank/DDBJ whole genome shotgun (WGS) entry which is preliminary data.</text>
</comment>
<feature type="transmembrane region" description="Helical" evidence="1">
    <location>
        <begin position="9"/>
        <end position="29"/>
    </location>
</feature>
<protein>
    <recommendedName>
        <fullName evidence="4">Class III signal peptide</fullName>
    </recommendedName>
</protein>
<sequence>MKGQVSTELLVIVGFVLLIFIPLLVLVYLKANDANQQIASYQAELAVSRLGSLANSIGSLGTSSEVITDVYVPPNTVSLSTNDAGRGGEIVLKIETGQGQTEIVEVVKYPIDGVGTIVDKTTAGGWVKIKISSTYQGTGNEAHIKIERVI</sequence>
<proteinExistence type="predicted"/>
<organism evidence="2 3">
    <name type="scientific">Candidatus Bilamarchaeum dharawalense</name>
    <dbReference type="NCBI Taxonomy" id="2885759"/>
    <lineage>
        <taxon>Archaea</taxon>
        <taxon>Candidatus Micrarchaeota</taxon>
        <taxon>Candidatus Micrarchaeia</taxon>
        <taxon>Candidatus Anstonellales</taxon>
        <taxon>Candidatus Bilamarchaeaceae</taxon>
        <taxon>Candidatus Bilamarchaeum</taxon>
    </lineage>
</organism>
<evidence type="ECO:0000313" key="3">
    <source>
        <dbReference type="Proteomes" id="UP000789941"/>
    </source>
</evidence>
<evidence type="ECO:0008006" key="4">
    <source>
        <dbReference type="Google" id="ProtNLM"/>
    </source>
</evidence>